<dbReference type="Proteomes" id="UP000326202">
    <property type="component" value="Chromosome"/>
</dbReference>
<evidence type="ECO:0000259" key="1">
    <source>
        <dbReference type="PROSITE" id="PS50125"/>
    </source>
</evidence>
<dbReference type="CDD" id="cd07302">
    <property type="entry name" value="CHD"/>
    <property type="match status" value="1"/>
</dbReference>
<proteinExistence type="predicted"/>
<dbReference type="AlphaFoldDB" id="A0A5J6MMB2"/>
<gene>
    <name evidence="2" type="ORF">FRZ44_29670</name>
</gene>
<evidence type="ECO:0000313" key="2">
    <source>
        <dbReference type="EMBL" id="QEX17665.1"/>
    </source>
</evidence>
<keyword evidence="3" id="KW-1185">Reference proteome</keyword>
<reference evidence="2 3" key="1">
    <citation type="submission" date="2019-08" db="EMBL/GenBank/DDBJ databases">
        <title>Hyperibacter terrae gen. nov., sp. nov. and Hyperibacter viscosus sp. nov., two new members in the family Rhodospirillaceae isolated from the rhizosphere of Hypericum perforatum.</title>
        <authorList>
            <person name="Noviana Z."/>
        </authorList>
    </citation>
    <scope>NUCLEOTIDE SEQUENCE [LARGE SCALE GENOMIC DNA]</scope>
    <source>
        <strain evidence="2 3">R5913</strain>
    </source>
</reference>
<name>A0A5J6MMB2_9PROT</name>
<dbReference type="InterPro" id="IPR050697">
    <property type="entry name" value="Adenylyl/Guanylyl_Cyclase_3/4"/>
</dbReference>
<dbReference type="SMART" id="SM00044">
    <property type="entry name" value="CYCc"/>
    <property type="match status" value="1"/>
</dbReference>
<evidence type="ECO:0000313" key="3">
    <source>
        <dbReference type="Proteomes" id="UP000326202"/>
    </source>
</evidence>
<dbReference type="PROSITE" id="PS50125">
    <property type="entry name" value="GUANYLATE_CYCLASE_2"/>
    <property type="match status" value="1"/>
</dbReference>
<dbReference type="Pfam" id="PF00211">
    <property type="entry name" value="Guanylate_cyc"/>
    <property type="match status" value="1"/>
</dbReference>
<dbReference type="Gene3D" id="3.30.70.1230">
    <property type="entry name" value="Nucleotide cyclase"/>
    <property type="match status" value="1"/>
</dbReference>
<dbReference type="Gene3D" id="1.25.40.10">
    <property type="entry name" value="Tetratricopeptide repeat domain"/>
    <property type="match status" value="2"/>
</dbReference>
<dbReference type="KEGG" id="htq:FRZ44_29670"/>
<dbReference type="EMBL" id="CP042906">
    <property type="protein sequence ID" value="QEX17665.1"/>
    <property type="molecule type" value="Genomic_DNA"/>
</dbReference>
<dbReference type="InterPro" id="IPR001054">
    <property type="entry name" value="A/G_cyclase"/>
</dbReference>
<protein>
    <submittedName>
        <fullName evidence="2">Adenylate cyclase</fullName>
    </submittedName>
</protein>
<dbReference type="PANTHER" id="PTHR43081:SF19">
    <property type="entry name" value="PH-SENSITIVE ADENYLATE CYCLASE RV1264"/>
    <property type="match status" value="1"/>
</dbReference>
<dbReference type="OrthoDB" id="9807521at2"/>
<dbReference type="InterPro" id="IPR029787">
    <property type="entry name" value="Nucleotide_cyclase"/>
</dbReference>
<dbReference type="Gene3D" id="3.40.50.10070">
    <property type="entry name" value="TolB, N-terminal domain"/>
    <property type="match status" value="1"/>
</dbReference>
<accession>A0A5J6MMB2</accession>
<dbReference type="RefSeq" id="WP_151177902.1">
    <property type="nucleotide sequence ID" value="NZ_CP042906.1"/>
</dbReference>
<feature type="domain" description="Guanylate cyclase" evidence="1">
    <location>
        <begin position="12"/>
        <end position="127"/>
    </location>
</feature>
<sequence length="593" mass="64508">MTEGRVQRRLTTILAADVVGYSRLMELDEAGTMAQLRARRHDVVMPAVARQGGRIFKVMGDGVLIEFTSVVNAVECAIELQKAMQAQNTGLPVHQHILLRIGINLGDVIVEGSDLYGDGVNLAARLESLAEPGGICVSGDVYRQVRSKLQMQFQDMGEQKVKNIVGPVHAYRVQAEDAAPASAESPEIHRSASTLPNKPSIAVLPFTNMSNDPDQDYFADGMVEDIITALSRFNQLFVIARNSSFTYKGRAVDVRQVARELGVRFVLEGSVRRAGSRVRITGQLIDAATGAHLWADRFDGDLEDVFELQDKITGSVVGAIEPTLRKAEIERARRRPVENLDAYDLYLRALPHVYAFRPDENLMGLKLLQKAIDLEPTYALALAFAAWCHEQRLVRGWPPVGQDDAGTAIALARRAISAGSDDAMALAAAGFVLVMVARDYDAGLDAVRRASELNPGSGFVEFLSSTALLFGGDPEGALIRAERAMVLSPMDPGAFMFLAIAGIAHLYAGRPEQALELGKRSAALNPNWDSAYWLLIPAYVQLDRMEDARAALAKLVALSPGLTVSGARQRLPIRNPASLEMVLEGFRKAGLPE</sequence>
<dbReference type="PANTHER" id="PTHR43081">
    <property type="entry name" value="ADENYLATE CYCLASE, TERMINAL-DIFFERENTIATION SPECIFIC-RELATED"/>
    <property type="match status" value="1"/>
</dbReference>
<dbReference type="GO" id="GO:0006171">
    <property type="term" value="P:cAMP biosynthetic process"/>
    <property type="evidence" value="ECO:0007669"/>
    <property type="project" value="TreeGrafter"/>
</dbReference>
<dbReference type="SUPFAM" id="SSF55073">
    <property type="entry name" value="Nucleotide cyclase"/>
    <property type="match status" value="1"/>
</dbReference>
<dbReference type="SUPFAM" id="SSF48452">
    <property type="entry name" value="TPR-like"/>
    <property type="match status" value="1"/>
</dbReference>
<organism evidence="2 3">
    <name type="scientific">Hypericibacter terrae</name>
    <dbReference type="NCBI Taxonomy" id="2602015"/>
    <lineage>
        <taxon>Bacteria</taxon>
        <taxon>Pseudomonadati</taxon>
        <taxon>Pseudomonadota</taxon>
        <taxon>Alphaproteobacteria</taxon>
        <taxon>Rhodospirillales</taxon>
        <taxon>Dongiaceae</taxon>
        <taxon>Hypericibacter</taxon>
    </lineage>
</organism>
<dbReference type="InterPro" id="IPR011990">
    <property type="entry name" value="TPR-like_helical_dom_sf"/>
</dbReference>
<dbReference type="GO" id="GO:0035556">
    <property type="term" value="P:intracellular signal transduction"/>
    <property type="evidence" value="ECO:0007669"/>
    <property type="project" value="InterPro"/>
</dbReference>
<dbReference type="GO" id="GO:0004016">
    <property type="term" value="F:adenylate cyclase activity"/>
    <property type="evidence" value="ECO:0007669"/>
    <property type="project" value="UniProtKB-ARBA"/>
</dbReference>